<accession>A0AA36BUF2</accession>
<keyword evidence="9 15" id="KW-1133">Transmembrane helix</keyword>
<dbReference type="InterPro" id="IPR008266">
    <property type="entry name" value="Tyr_kinase_AS"/>
</dbReference>
<evidence type="ECO:0000313" key="18">
    <source>
        <dbReference type="Proteomes" id="UP001162480"/>
    </source>
</evidence>
<gene>
    <name evidence="17" type="ORF">OCTVUL_1B009765</name>
</gene>
<evidence type="ECO:0000256" key="9">
    <source>
        <dbReference type="ARBA" id="ARBA00022989"/>
    </source>
</evidence>
<keyword evidence="3" id="KW-0808">Transferase</keyword>
<comment type="catalytic activity">
    <reaction evidence="13">
        <text>L-tyrosyl-[protein] + ATP = O-phospho-L-tyrosyl-[protein] + ADP + H(+)</text>
        <dbReference type="Rhea" id="RHEA:10596"/>
        <dbReference type="Rhea" id="RHEA-COMP:10136"/>
        <dbReference type="Rhea" id="RHEA-COMP:20101"/>
        <dbReference type="ChEBI" id="CHEBI:15378"/>
        <dbReference type="ChEBI" id="CHEBI:30616"/>
        <dbReference type="ChEBI" id="CHEBI:46858"/>
        <dbReference type="ChEBI" id="CHEBI:61978"/>
        <dbReference type="ChEBI" id="CHEBI:456216"/>
        <dbReference type="EC" id="2.7.10.1"/>
    </reaction>
</comment>
<dbReference type="SMART" id="SM00219">
    <property type="entry name" value="TyrKc"/>
    <property type="match status" value="1"/>
</dbReference>
<dbReference type="Proteomes" id="UP001162480">
    <property type="component" value="Chromosome 24"/>
</dbReference>
<dbReference type="Gene3D" id="1.10.510.10">
    <property type="entry name" value="Transferase(Phosphotransferase) domain 1"/>
    <property type="match status" value="1"/>
</dbReference>
<evidence type="ECO:0000259" key="16">
    <source>
        <dbReference type="PROSITE" id="PS50011"/>
    </source>
</evidence>
<dbReference type="GO" id="GO:0007169">
    <property type="term" value="P:cell surface receptor protein tyrosine kinase signaling pathway"/>
    <property type="evidence" value="ECO:0007669"/>
    <property type="project" value="TreeGrafter"/>
</dbReference>
<sequence>MATLSTSLTTTTTIIIIIMITKMMVLLGILNLATALPDFTRMAIVQSCKKFEYGINCNSDCGHCLNDTECDKLTGKCPNGCVDGWTGEKCTKACESYSYGPNCKFKCGRCFNDQPCHVHTGECSGGCAPGRIGPKCDKDCSKCRARKCDPKTGKCIYGCLPNWVGIYCDQRCVRGNCEMPLCKNSLNGCTSNRRISNTSVNNTSKVSWVTRSRLNICPIGWRGKNCKDPCTPGTFGDNCRQKCGHCKSMEKCNRVSGACITGCQAGWREYNCKIECEDNFYGEDCKYLCGKCLNDVPCNRFNGTCERGCRPGYKDKTCQGPVINPNTNTNMTIIVPVLAVFVVILFTAFSLTIIYFICPRPRCPTMSSPFCRLDQVQVPRNFDVRIYERIQRGRYELSRSQLILTSELLGHGHFGQVTKGYVKNVPVAVKSLKENASEKDKQDFMNELNILKQVGYHRNVVCLVGACHIHGILYVALEYARYGDLRSYLRRSRKEKGIIYSNGTLPMTALNQTTLLRLALDVATGLAHLAERQIIHRDVAARNILLGDKLVAKVADFGLSKNEDTYVKVSNTRVPVRWMAIESLFNNIYTIQSDVWSFGVLMWEIVTLGGTPFAGIDTQELVNKLRDGYRMKRPAQCDIALYNIMWRCWSVDPSARPTFPILCRQLQRLMDDSQVSSRVYIEIADN</sequence>
<dbReference type="Gene3D" id="3.30.200.20">
    <property type="entry name" value="Phosphorylase Kinase, domain 1"/>
    <property type="match status" value="1"/>
</dbReference>
<dbReference type="PROSITE" id="PS50011">
    <property type="entry name" value="PROTEIN_KINASE_DOM"/>
    <property type="match status" value="1"/>
</dbReference>
<dbReference type="FunFam" id="1.10.510.10:FF:000190">
    <property type="entry name" value="Proto-oncogene tyrosine-protein kinase receptor Ret"/>
    <property type="match status" value="1"/>
</dbReference>
<feature type="transmembrane region" description="Helical" evidence="15">
    <location>
        <begin position="12"/>
        <end position="33"/>
    </location>
</feature>
<dbReference type="InterPro" id="IPR000719">
    <property type="entry name" value="Prot_kinase_dom"/>
</dbReference>
<evidence type="ECO:0000256" key="3">
    <source>
        <dbReference type="ARBA" id="ARBA00022679"/>
    </source>
</evidence>
<evidence type="ECO:0000256" key="10">
    <source>
        <dbReference type="ARBA" id="ARBA00023136"/>
    </source>
</evidence>
<dbReference type="GO" id="GO:0004714">
    <property type="term" value="F:transmembrane receptor protein tyrosine kinase activity"/>
    <property type="evidence" value="ECO:0007669"/>
    <property type="project" value="UniProtKB-EC"/>
</dbReference>
<dbReference type="AlphaFoldDB" id="A0AA36BUF2"/>
<keyword evidence="11" id="KW-0829">Tyrosine-protein kinase</keyword>
<evidence type="ECO:0000256" key="5">
    <source>
        <dbReference type="ARBA" id="ARBA00022729"/>
    </source>
</evidence>
<dbReference type="InterPro" id="IPR017441">
    <property type="entry name" value="Protein_kinase_ATP_BS"/>
</dbReference>
<organism evidence="17 18">
    <name type="scientific">Octopus vulgaris</name>
    <name type="common">Common octopus</name>
    <dbReference type="NCBI Taxonomy" id="6645"/>
    <lineage>
        <taxon>Eukaryota</taxon>
        <taxon>Metazoa</taxon>
        <taxon>Spiralia</taxon>
        <taxon>Lophotrochozoa</taxon>
        <taxon>Mollusca</taxon>
        <taxon>Cephalopoda</taxon>
        <taxon>Coleoidea</taxon>
        <taxon>Octopodiformes</taxon>
        <taxon>Octopoda</taxon>
        <taxon>Incirrata</taxon>
        <taxon>Octopodidae</taxon>
        <taxon>Octopus</taxon>
    </lineage>
</organism>
<dbReference type="PANTHER" id="PTHR24416">
    <property type="entry name" value="TYROSINE-PROTEIN KINASE RECEPTOR"/>
    <property type="match status" value="1"/>
</dbReference>
<feature type="binding site" evidence="14">
    <location>
        <position position="430"/>
    </location>
    <ligand>
        <name>ATP</name>
        <dbReference type="ChEBI" id="CHEBI:30616"/>
    </ligand>
</feature>
<evidence type="ECO:0000256" key="2">
    <source>
        <dbReference type="ARBA" id="ARBA00011902"/>
    </source>
</evidence>
<dbReference type="Gene3D" id="2.170.300.10">
    <property type="entry name" value="Tie2 ligand-binding domain superfamily"/>
    <property type="match status" value="2"/>
</dbReference>
<keyword evidence="6 14" id="KW-0547">Nucleotide-binding</keyword>
<evidence type="ECO:0000256" key="6">
    <source>
        <dbReference type="ARBA" id="ARBA00022741"/>
    </source>
</evidence>
<dbReference type="InterPro" id="IPR020635">
    <property type="entry name" value="Tyr_kinase_cat_dom"/>
</dbReference>
<keyword evidence="7" id="KW-0418">Kinase</keyword>
<dbReference type="InterPro" id="IPR050122">
    <property type="entry name" value="RTK"/>
</dbReference>
<reference evidence="17" key="1">
    <citation type="submission" date="2023-08" db="EMBL/GenBank/DDBJ databases">
        <authorList>
            <person name="Alioto T."/>
            <person name="Alioto T."/>
            <person name="Gomez Garrido J."/>
        </authorList>
    </citation>
    <scope>NUCLEOTIDE SEQUENCE</scope>
</reference>
<dbReference type="GO" id="GO:0005524">
    <property type="term" value="F:ATP binding"/>
    <property type="evidence" value="ECO:0007669"/>
    <property type="project" value="UniProtKB-UniRule"/>
</dbReference>
<dbReference type="InterPro" id="IPR001245">
    <property type="entry name" value="Ser-Thr/Tyr_kinase_cat_dom"/>
</dbReference>
<evidence type="ECO:0000256" key="14">
    <source>
        <dbReference type="PROSITE-ProRule" id="PRU10141"/>
    </source>
</evidence>
<dbReference type="SUPFAM" id="SSF56112">
    <property type="entry name" value="Protein kinase-like (PK-like)"/>
    <property type="match status" value="1"/>
</dbReference>
<feature type="transmembrane region" description="Helical" evidence="15">
    <location>
        <begin position="333"/>
        <end position="357"/>
    </location>
</feature>
<dbReference type="CDD" id="cd00192">
    <property type="entry name" value="PTKc"/>
    <property type="match status" value="1"/>
</dbReference>
<dbReference type="PROSITE" id="PS00109">
    <property type="entry name" value="PROTEIN_KINASE_TYR"/>
    <property type="match status" value="1"/>
</dbReference>
<dbReference type="GO" id="GO:0005886">
    <property type="term" value="C:plasma membrane"/>
    <property type="evidence" value="ECO:0007669"/>
    <property type="project" value="TreeGrafter"/>
</dbReference>
<evidence type="ECO:0000256" key="12">
    <source>
        <dbReference type="ARBA" id="ARBA00023180"/>
    </source>
</evidence>
<dbReference type="EMBL" id="OX597837">
    <property type="protein sequence ID" value="CAI9740443.1"/>
    <property type="molecule type" value="Genomic_DNA"/>
</dbReference>
<evidence type="ECO:0000313" key="17">
    <source>
        <dbReference type="EMBL" id="CAI9740443.1"/>
    </source>
</evidence>
<evidence type="ECO:0000256" key="15">
    <source>
        <dbReference type="SAM" id="Phobius"/>
    </source>
</evidence>
<dbReference type="PRINTS" id="PR00109">
    <property type="entry name" value="TYRKINASE"/>
</dbReference>
<evidence type="ECO:0000256" key="11">
    <source>
        <dbReference type="ARBA" id="ARBA00023137"/>
    </source>
</evidence>
<keyword evidence="8 14" id="KW-0067">ATP-binding</keyword>
<dbReference type="Pfam" id="PF07714">
    <property type="entry name" value="PK_Tyr_Ser-Thr"/>
    <property type="match status" value="1"/>
</dbReference>
<keyword evidence="10 15" id="KW-0472">Membrane</keyword>
<evidence type="ECO:0000256" key="13">
    <source>
        <dbReference type="ARBA" id="ARBA00051243"/>
    </source>
</evidence>
<dbReference type="GO" id="GO:0043235">
    <property type="term" value="C:receptor complex"/>
    <property type="evidence" value="ECO:0007669"/>
    <property type="project" value="TreeGrafter"/>
</dbReference>
<dbReference type="EC" id="2.7.10.1" evidence="2"/>
<keyword evidence="18" id="KW-1185">Reference proteome</keyword>
<dbReference type="InterPro" id="IPR011009">
    <property type="entry name" value="Kinase-like_dom_sf"/>
</dbReference>
<protein>
    <recommendedName>
        <fullName evidence="2">receptor protein-tyrosine kinase</fullName>
        <ecNumber evidence="2">2.7.10.1</ecNumber>
    </recommendedName>
</protein>
<dbReference type="PANTHER" id="PTHR24416:SF613">
    <property type="entry name" value="RECEPTOR PROTEIN-TYROSINE KINASE"/>
    <property type="match status" value="1"/>
</dbReference>
<evidence type="ECO:0000256" key="8">
    <source>
        <dbReference type="ARBA" id="ARBA00022840"/>
    </source>
</evidence>
<comment type="subcellular location">
    <subcellularLocation>
        <location evidence="1">Membrane</location>
        <topology evidence="1">Single-pass type I membrane protein</topology>
    </subcellularLocation>
</comment>
<keyword evidence="12" id="KW-0325">Glycoprotein</keyword>
<keyword evidence="5" id="KW-0732">Signal</keyword>
<name>A0AA36BUF2_OCTVU</name>
<evidence type="ECO:0000256" key="1">
    <source>
        <dbReference type="ARBA" id="ARBA00004479"/>
    </source>
</evidence>
<dbReference type="PROSITE" id="PS00107">
    <property type="entry name" value="PROTEIN_KINASE_ATP"/>
    <property type="match status" value="1"/>
</dbReference>
<feature type="domain" description="Protein kinase" evidence="16">
    <location>
        <begin position="403"/>
        <end position="670"/>
    </location>
</feature>
<evidence type="ECO:0000256" key="7">
    <source>
        <dbReference type="ARBA" id="ARBA00022777"/>
    </source>
</evidence>
<evidence type="ECO:0000256" key="4">
    <source>
        <dbReference type="ARBA" id="ARBA00022692"/>
    </source>
</evidence>
<keyword evidence="4 15" id="KW-0812">Transmembrane</keyword>
<proteinExistence type="predicted"/>